<dbReference type="OrthoDB" id="7604950at2"/>
<keyword evidence="2" id="KW-0863">Zinc-finger</keyword>
<dbReference type="GO" id="GO:0003899">
    <property type="term" value="F:DNA-directed RNA polymerase activity"/>
    <property type="evidence" value="ECO:0007669"/>
    <property type="project" value="InterPro"/>
</dbReference>
<dbReference type="GO" id="GO:0006269">
    <property type="term" value="P:DNA replication, synthesis of primer"/>
    <property type="evidence" value="ECO:0007669"/>
    <property type="project" value="TreeGrafter"/>
</dbReference>
<evidence type="ECO:0000256" key="1">
    <source>
        <dbReference type="ARBA" id="ARBA00022723"/>
    </source>
</evidence>
<dbReference type="PANTHER" id="PTHR30313">
    <property type="entry name" value="DNA PRIMASE"/>
    <property type="match status" value="1"/>
</dbReference>
<dbReference type="Gene3D" id="3.90.580.10">
    <property type="entry name" value="Zinc finger, CHC2-type domain"/>
    <property type="match status" value="1"/>
</dbReference>
<gene>
    <name evidence="6" type="ORF">E1956_25565</name>
</gene>
<dbReference type="Pfam" id="PF01807">
    <property type="entry name" value="Zn_ribbon_DnaG"/>
    <property type="match status" value="1"/>
</dbReference>
<proteinExistence type="predicted"/>
<feature type="domain" description="Zinc finger CHC2-type" evidence="5">
    <location>
        <begin position="36"/>
        <end position="90"/>
    </location>
</feature>
<evidence type="ECO:0000256" key="3">
    <source>
        <dbReference type="ARBA" id="ARBA00022833"/>
    </source>
</evidence>
<dbReference type="AlphaFoldDB" id="A0A4P7CW55"/>
<protein>
    <submittedName>
        <fullName evidence="6">Toprim domain-containing protein</fullName>
    </submittedName>
</protein>
<reference evidence="6 7" key="1">
    <citation type="submission" date="2019-03" db="EMBL/GenBank/DDBJ databases">
        <title>Paraburkholderia sp. 7MH5, isolated from subtropical forest soil.</title>
        <authorList>
            <person name="Gao Z.-H."/>
            <person name="Qiu L.-H."/>
        </authorList>
    </citation>
    <scope>NUCLEOTIDE SEQUENCE [LARGE SCALE GENOMIC DNA]</scope>
    <source>
        <strain evidence="6 7">7MH5</strain>
    </source>
</reference>
<evidence type="ECO:0000313" key="7">
    <source>
        <dbReference type="Proteomes" id="UP000295727"/>
    </source>
</evidence>
<dbReference type="PANTHER" id="PTHR30313:SF2">
    <property type="entry name" value="DNA PRIMASE"/>
    <property type="match status" value="1"/>
</dbReference>
<dbReference type="CDD" id="cd03364">
    <property type="entry name" value="TOPRIM_DnaG_primases"/>
    <property type="match status" value="1"/>
</dbReference>
<organism evidence="6 7">
    <name type="scientific">Paraburkholderia pallida</name>
    <dbReference type="NCBI Taxonomy" id="2547399"/>
    <lineage>
        <taxon>Bacteria</taxon>
        <taxon>Pseudomonadati</taxon>
        <taxon>Pseudomonadota</taxon>
        <taxon>Betaproteobacteria</taxon>
        <taxon>Burkholderiales</taxon>
        <taxon>Burkholderiaceae</taxon>
        <taxon>Paraburkholderia</taxon>
    </lineage>
</organism>
<feature type="region of interest" description="Disordered" evidence="4">
    <location>
        <begin position="402"/>
        <end position="424"/>
    </location>
</feature>
<dbReference type="Gene3D" id="3.40.1360.10">
    <property type="match status" value="1"/>
</dbReference>
<keyword evidence="1" id="KW-0479">Metal-binding</keyword>
<dbReference type="RefSeq" id="WP_134754040.1">
    <property type="nucleotide sequence ID" value="NZ_CP038149.1"/>
</dbReference>
<sequence length="1014" mass="112485">MPRIPQDELERLKREVSLVRLIESQGHQLKKRGRDWVMRCVFHEEDTPSLSVSESKNVWHCFGCGASGTVLDWVMETQGVSLPHAVQLLRNDAPLDGAAKVGVARSHVRHLPSLAADADEASLLREVADAYHATLKQSPEALDYLTQRALVHGELVDTFRLGYANKSLTYRLPPGHSKEGREVRAKLQGVGVYRASGHEHLNGCLVVPVLDLETGAVRQMYGRRIAAGHKIPAGQPKHLYLSLPLAGVWNEVALVASREVIVCEALIDAMTFWCAGHRNVIAAYGVNGFTQDHWAALKHHGTRAVWIAYDRDDAGNAAAEKLGTELREAGIETWRVLLPKGLDVNEYARKVTPAEKSLGVLLHQAEWIGKGRRPAVPVEPVDVEENKDAEPAPSLAAIAAPDEPETQTGAQAAKDEPPPPLPQADDVQMSETAGGELLFTFGERTWRVRGWQKNLGPEQMRVNAQVRRGEHYHVDTLDVYSAKARGLYLKAAAVELGSQEDTLKRDLGRVLLKLEALQDEAIRATLAPKDKPAVELDALEHAAALDWLKAPDLVARLEADMARCGVVGEATNLLAGYLAAVSRKLDAPLAVLIQSSSAAGKSSLMDAVLDLMPEEERIQYSAMTGQSLFYLGETDLQHRILAIAEEEGVRQAAYALKLLQSDGELTIASTGKDEATGNLVTKQYRVQGPVMLMLTTTAIDVDEELLNRCLVLTINESREQTKQIHAMQRAKQTLEGLLAGTERSHIVELHRNVQRLLRPVHVVNPYAEQLTFMDDRTRTRRDHMKYLTLIRAVALLHQYQREHRTVMHRGETLTYIEVTKADIALANRIAHEVLGRTLDELPPQTRRLLKLVHAMVLERSQKEHVKPREVRFTRREIREFTRWSDNQLKVHCLRTVEQEYLLAHGGHHGRLQFYELAYDGAADDEPRLAGLIDAEILDNDERKLGSGKLRLAQSWPMVGAKLGDGWGGQGTPGALPDGAEPESEAETGANAVYVEKNEATERHRTCARIVKDAE</sequence>
<dbReference type="Proteomes" id="UP000295727">
    <property type="component" value="Chromosome 2"/>
</dbReference>
<feature type="region of interest" description="Disordered" evidence="4">
    <location>
        <begin position="965"/>
        <end position="986"/>
    </location>
</feature>
<dbReference type="SMART" id="SM00400">
    <property type="entry name" value="ZnF_CHCC"/>
    <property type="match status" value="1"/>
</dbReference>
<dbReference type="EMBL" id="CP038149">
    <property type="protein sequence ID" value="QBR00416.1"/>
    <property type="molecule type" value="Genomic_DNA"/>
</dbReference>
<dbReference type="InterPro" id="IPR036977">
    <property type="entry name" value="DNA_primase_Znf_CHC2"/>
</dbReference>
<dbReference type="GO" id="GO:0003677">
    <property type="term" value="F:DNA binding"/>
    <property type="evidence" value="ECO:0007669"/>
    <property type="project" value="InterPro"/>
</dbReference>
<dbReference type="InterPro" id="IPR037068">
    <property type="entry name" value="DNA_primase_core_N_sf"/>
</dbReference>
<dbReference type="InterPro" id="IPR002694">
    <property type="entry name" value="Znf_CHC2"/>
</dbReference>
<dbReference type="Gene3D" id="3.90.980.10">
    <property type="entry name" value="DNA primase, catalytic core, N-terminal domain"/>
    <property type="match status" value="1"/>
</dbReference>
<evidence type="ECO:0000259" key="5">
    <source>
        <dbReference type="SMART" id="SM00400"/>
    </source>
</evidence>
<dbReference type="InterPro" id="IPR034151">
    <property type="entry name" value="TOPRIM_DnaG_bac"/>
</dbReference>
<accession>A0A4P7CW55</accession>
<dbReference type="SUPFAM" id="SSF57783">
    <property type="entry name" value="Zinc beta-ribbon"/>
    <property type="match status" value="1"/>
</dbReference>
<dbReference type="GO" id="GO:0005737">
    <property type="term" value="C:cytoplasm"/>
    <property type="evidence" value="ECO:0007669"/>
    <property type="project" value="TreeGrafter"/>
</dbReference>
<keyword evidence="3" id="KW-0862">Zinc</keyword>
<keyword evidence="7" id="KW-1185">Reference proteome</keyword>
<dbReference type="SUPFAM" id="SSF56731">
    <property type="entry name" value="DNA primase core"/>
    <property type="match status" value="1"/>
</dbReference>
<dbReference type="Pfam" id="PF13155">
    <property type="entry name" value="Toprim_2"/>
    <property type="match status" value="1"/>
</dbReference>
<name>A0A4P7CW55_9BURK</name>
<evidence type="ECO:0000256" key="2">
    <source>
        <dbReference type="ARBA" id="ARBA00022771"/>
    </source>
</evidence>
<evidence type="ECO:0000256" key="4">
    <source>
        <dbReference type="SAM" id="MobiDB-lite"/>
    </source>
</evidence>
<dbReference type="InterPro" id="IPR050219">
    <property type="entry name" value="DnaG_primase"/>
</dbReference>
<dbReference type="GO" id="GO:0008270">
    <property type="term" value="F:zinc ion binding"/>
    <property type="evidence" value="ECO:0007669"/>
    <property type="project" value="UniProtKB-KW"/>
</dbReference>
<dbReference type="KEGG" id="ppai:E1956_25565"/>
<evidence type="ECO:0000313" key="6">
    <source>
        <dbReference type="EMBL" id="QBR00416.1"/>
    </source>
</evidence>